<dbReference type="HOGENOM" id="CLU_024327_4_1_1"/>
<reference evidence="7 8" key="1">
    <citation type="journal article" date="2007" name="Proc. Natl. Acad. Sci. U.S.A.">
        <title>Independent sorting-out of thousands of duplicated gene pairs in two yeast species descended from a whole-genome duplication.</title>
        <authorList>
            <person name="Scannell D.R."/>
            <person name="Frank A.C."/>
            <person name="Conant G.C."/>
            <person name="Byrne K.P."/>
            <person name="Woolfit M."/>
            <person name="Wolfe K.H."/>
        </authorList>
    </citation>
    <scope>NUCLEOTIDE SEQUENCE [LARGE SCALE GENOMIC DNA]</scope>
    <source>
        <strain evidence="8">ATCC 22028 / DSM 70294 / BCRC 21397 / CBS 2163 / NBRC 10782 / NRRL Y-8283 / UCD 57-17</strain>
    </source>
</reference>
<dbReference type="PANTHER" id="PTHR31121">
    <property type="entry name" value="ALPHA-1,2 MANNOSYLTRANSFERASE KTR1"/>
    <property type="match status" value="1"/>
</dbReference>
<keyword evidence="6" id="KW-0472">Membrane</keyword>
<dbReference type="InterPro" id="IPR002685">
    <property type="entry name" value="Glyco_trans_15"/>
</dbReference>
<dbReference type="KEGG" id="vpo:Kpol_1029p12"/>
<keyword evidence="3" id="KW-0328">Glycosyltransferase</keyword>
<dbReference type="GO" id="GO:0000032">
    <property type="term" value="P:cell wall mannoprotein biosynthetic process"/>
    <property type="evidence" value="ECO:0007669"/>
    <property type="project" value="TreeGrafter"/>
</dbReference>
<proteinExistence type="inferred from homology"/>
<dbReference type="GO" id="GO:0005794">
    <property type="term" value="C:Golgi apparatus"/>
    <property type="evidence" value="ECO:0007669"/>
    <property type="project" value="TreeGrafter"/>
</dbReference>
<dbReference type="GO" id="GO:0006493">
    <property type="term" value="P:protein O-linked glycosylation"/>
    <property type="evidence" value="ECO:0007669"/>
    <property type="project" value="TreeGrafter"/>
</dbReference>
<dbReference type="Proteomes" id="UP000000267">
    <property type="component" value="Unassembled WGS sequence"/>
</dbReference>
<dbReference type="RefSeq" id="XP_001643096.1">
    <property type="nucleotide sequence ID" value="XM_001643046.1"/>
</dbReference>
<dbReference type="Pfam" id="PF01793">
    <property type="entry name" value="Glyco_transf_15"/>
    <property type="match status" value="1"/>
</dbReference>
<dbReference type="OrthoDB" id="439943at2759"/>
<dbReference type="PhylomeDB" id="A7TR70"/>
<evidence type="ECO:0000256" key="6">
    <source>
        <dbReference type="SAM" id="Phobius"/>
    </source>
</evidence>
<comment type="similarity">
    <text evidence="2">Belongs to the glycosyltransferase 15 family.</text>
</comment>
<organism evidence="8">
    <name type="scientific">Vanderwaltozyma polyspora (strain ATCC 22028 / DSM 70294 / BCRC 21397 / CBS 2163 / NBRC 10782 / NRRL Y-8283 / UCD 57-17)</name>
    <name type="common">Kluyveromyces polysporus</name>
    <dbReference type="NCBI Taxonomy" id="436907"/>
    <lineage>
        <taxon>Eukaryota</taxon>
        <taxon>Fungi</taxon>
        <taxon>Dikarya</taxon>
        <taxon>Ascomycota</taxon>
        <taxon>Saccharomycotina</taxon>
        <taxon>Saccharomycetes</taxon>
        <taxon>Saccharomycetales</taxon>
        <taxon>Saccharomycetaceae</taxon>
        <taxon>Vanderwaltozyma</taxon>
    </lineage>
</organism>
<feature type="transmembrane region" description="Helical" evidence="6">
    <location>
        <begin position="12"/>
        <end position="32"/>
    </location>
</feature>
<evidence type="ECO:0000256" key="5">
    <source>
        <dbReference type="ARBA" id="ARBA00022968"/>
    </source>
</evidence>
<evidence type="ECO:0000313" key="7">
    <source>
        <dbReference type="EMBL" id="EDO15238.1"/>
    </source>
</evidence>
<keyword evidence="6" id="KW-0812">Transmembrane</keyword>
<dbReference type="PIRSF" id="PIRSF018153">
    <property type="entry name" value="Glyco_trans_15"/>
    <property type="match status" value="1"/>
</dbReference>
<evidence type="ECO:0000256" key="2">
    <source>
        <dbReference type="ARBA" id="ARBA00007677"/>
    </source>
</evidence>
<keyword evidence="6" id="KW-1133">Transmembrane helix</keyword>
<name>A7TR70_VANPO</name>
<keyword evidence="8" id="KW-1185">Reference proteome</keyword>
<keyword evidence="5" id="KW-0735">Signal-anchor</keyword>
<dbReference type="GeneID" id="5543299"/>
<dbReference type="SUPFAM" id="SSF53448">
    <property type="entry name" value="Nucleotide-diphospho-sugar transferases"/>
    <property type="match status" value="1"/>
</dbReference>
<dbReference type="InParanoid" id="A7TR70"/>
<sequence length="403" mass="47585">MGKKILVPQQSNGNYKFIGGVIFAIVTIYFLFNGYVDLLNESGEYSSYFGESFYDEDVAEYEYPDRVKHHVYNGPKEKACLVMMVQNPDLYDVVRTVKVMEDRFNLHYNYDWVFINNKPLSDEFKYVLGEIVSGKAKFATVPEGQFAEPESVDKAKALKVREQMMEINIPTSGLANYRNLWRYKSGFLYNHRIFDDYDYFWITEVDMKIACDVNYDVFKFMRENNKRLGFVKSYKTSIFPQTVKTIWKHTKDFMSFAPNFVSENNLLKFVSEDGNSYNQCGIETGNMVGAFEFFRSKEYQAYFQFVDEHNGWYYERWTDDDFVSIAASMLLDKDEFHFFDDFGYNHQLDEHAFEFVCPQERGIRLENKCSCNPYFSLTWKSQSCVPRFYEVSGKKKPSAWDSY</sequence>
<evidence type="ECO:0000256" key="3">
    <source>
        <dbReference type="ARBA" id="ARBA00022676"/>
    </source>
</evidence>
<dbReference type="Gene3D" id="3.90.550.10">
    <property type="entry name" value="Spore Coat Polysaccharide Biosynthesis Protein SpsA, Chain A"/>
    <property type="match status" value="1"/>
</dbReference>
<evidence type="ECO:0000313" key="8">
    <source>
        <dbReference type="Proteomes" id="UP000000267"/>
    </source>
</evidence>
<dbReference type="PANTHER" id="PTHR31121:SF11">
    <property type="entry name" value="MANNOSYLTRANSFERASE KTR3-RELATED"/>
    <property type="match status" value="1"/>
</dbReference>
<evidence type="ECO:0000256" key="1">
    <source>
        <dbReference type="ARBA" id="ARBA00004606"/>
    </source>
</evidence>
<accession>A7TR70</accession>
<protein>
    <submittedName>
        <fullName evidence="7">Uncharacterized protein</fullName>
    </submittedName>
</protein>
<dbReference type="eggNOG" id="KOG4472">
    <property type="taxonomic scope" value="Eukaryota"/>
</dbReference>
<dbReference type="EMBL" id="DS480471">
    <property type="protein sequence ID" value="EDO15238.1"/>
    <property type="molecule type" value="Genomic_DNA"/>
</dbReference>
<dbReference type="InterPro" id="IPR029044">
    <property type="entry name" value="Nucleotide-diphossugar_trans"/>
</dbReference>
<dbReference type="GO" id="GO:0016020">
    <property type="term" value="C:membrane"/>
    <property type="evidence" value="ECO:0007669"/>
    <property type="project" value="UniProtKB-SubCell"/>
</dbReference>
<dbReference type="GO" id="GO:0006487">
    <property type="term" value="P:protein N-linked glycosylation"/>
    <property type="evidence" value="ECO:0007669"/>
    <property type="project" value="TreeGrafter"/>
</dbReference>
<dbReference type="OMA" id="MMEINIP"/>
<evidence type="ECO:0000256" key="4">
    <source>
        <dbReference type="ARBA" id="ARBA00022679"/>
    </source>
</evidence>
<dbReference type="GO" id="GO:0000026">
    <property type="term" value="F:alpha-1,2-mannosyltransferase activity"/>
    <property type="evidence" value="ECO:0007669"/>
    <property type="project" value="TreeGrafter"/>
</dbReference>
<gene>
    <name evidence="7" type="ORF">Kpol_1029p12</name>
</gene>
<dbReference type="AlphaFoldDB" id="A7TR70"/>
<keyword evidence="4" id="KW-0808">Transferase</keyword>
<comment type="subcellular location">
    <subcellularLocation>
        <location evidence="1">Membrane</location>
        <topology evidence="1">Single-pass type II membrane protein</topology>
    </subcellularLocation>
</comment>